<evidence type="ECO:0000313" key="4">
    <source>
        <dbReference type="Proteomes" id="UP000435957"/>
    </source>
</evidence>
<dbReference type="Proteomes" id="UP000435957">
    <property type="component" value="Unassembled WGS sequence"/>
</dbReference>
<evidence type="ECO:0000313" key="3">
    <source>
        <dbReference type="Proteomes" id="UP000216363"/>
    </source>
</evidence>
<dbReference type="AlphaFoldDB" id="A0A256GGI1"/>
<reference evidence="1 4" key="2">
    <citation type="submission" date="2019-09" db="EMBL/GenBank/DDBJ databases">
        <title>Taxonomic organization of the family Brucellaceae based on a phylogenomic approach.</title>
        <authorList>
            <person name="Leclercq S."/>
            <person name="Cloeckaert A."/>
            <person name="Zygmunt M.S."/>
        </authorList>
    </citation>
    <scope>NUCLEOTIDE SEQUENCE [LARGE SCALE GENOMIC DNA]</scope>
    <source>
        <strain evidence="1 4">LUP23</strain>
    </source>
</reference>
<comment type="caution">
    <text evidence="2">The sequence shown here is derived from an EMBL/GenBank/DDBJ whole genome shotgun (WGS) entry which is preliminary data.</text>
</comment>
<proteinExistence type="predicted"/>
<sequence>MGQNNRIKQIDPQLLAAIDAGFVLSKCDAEAHNALDSFHARAKSIGVPDDKAAEFLKTEVNEEREKSSFTVLDAIKSATRKIAEHTV</sequence>
<evidence type="ECO:0000313" key="1">
    <source>
        <dbReference type="EMBL" id="KAB2701330.1"/>
    </source>
</evidence>
<dbReference type="Proteomes" id="UP000216363">
    <property type="component" value="Unassembled WGS sequence"/>
</dbReference>
<dbReference type="EMBL" id="WBWF01000027">
    <property type="protein sequence ID" value="KAB2701330.1"/>
    <property type="molecule type" value="Genomic_DNA"/>
</dbReference>
<accession>A0A256GGI1</accession>
<keyword evidence="4" id="KW-1185">Reference proteome</keyword>
<gene>
    <name evidence="2" type="ORF">CES86_3732</name>
    <name evidence="1" type="ORF">F9L03_24105</name>
</gene>
<dbReference type="RefSeq" id="WP_094515154.1">
    <property type="nucleotide sequence ID" value="NZ_JBHEEP010000030.1"/>
</dbReference>
<reference evidence="2 3" key="1">
    <citation type="submission" date="2017-07" db="EMBL/GenBank/DDBJ databases">
        <title>Draft genome of Ochrobactrum lupini type strain LUP21.</title>
        <authorList>
            <person name="Krzyzanowska D.M."/>
            <person name="Jafra S."/>
        </authorList>
    </citation>
    <scope>NUCLEOTIDE SEQUENCE [LARGE SCALE GENOMIC DNA]</scope>
    <source>
        <strain evidence="2 3">LUP21</strain>
    </source>
</reference>
<organism evidence="2 3">
    <name type="scientific">Brucella lupini</name>
    <dbReference type="NCBI Taxonomy" id="255457"/>
    <lineage>
        <taxon>Bacteria</taxon>
        <taxon>Pseudomonadati</taxon>
        <taxon>Pseudomonadota</taxon>
        <taxon>Alphaproteobacteria</taxon>
        <taxon>Hyphomicrobiales</taxon>
        <taxon>Brucellaceae</taxon>
        <taxon>Brucella/Ochrobactrum group</taxon>
        <taxon>Brucella</taxon>
    </lineage>
</organism>
<dbReference type="EMBL" id="NNRN01000055">
    <property type="protein sequence ID" value="OYR26264.1"/>
    <property type="molecule type" value="Genomic_DNA"/>
</dbReference>
<name>A0A256GGI1_9HYPH</name>
<evidence type="ECO:0000313" key="2">
    <source>
        <dbReference type="EMBL" id="OYR26264.1"/>
    </source>
</evidence>
<protein>
    <submittedName>
        <fullName evidence="2">Uncharacterized protein</fullName>
    </submittedName>
</protein>